<evidence type="ECO:0000313" key="2">
    <source>
        <dbReference type="EMBL" id="CAB3403379.1"/>
    </source>
</evidence>
<evidence type="ECO:0000256" key="1">
    <source>
        <dbReference type="SAM" id="MobiDB-lite"/>
    </source>
</evidence>
<dbReference type="EMBL" id="CADEPM010000003">
    <property type="protein sequence ID" value="CAB3403379.1"/>
    <property type="molecule type" value="Genomic_DNA"/>
</dbReference>
<feature type="compositionally biased region" description="Basic and acidic residues" evidence="1">
    <location>
        <begin position="10"/>
        <end position="19"/>
    </location>
</feature>
<keyword evidence="3" id="KW-1185">Reference proteome</keyword>
<protein>
    <submittedName>
        <fullName evidence="2">Uncharacterized protein</fullName>
    </submittedName>
</protein>
<comment type="caution">
    <text evidence="2">The sequence shown here is derived from an EMBL/GenBank/DDBJ whole genome shotgun (WGS) entry which is preliminary data.</text>
</comment>
<sequence length="238" mass="27001">MSKSVSRKSAHFEQREQNRELSNTTGSSETSNESAYETEVESDLITRRLLEQPLSDFEQILKTASNLKAPRKEEKKSTSKIIMQILGSDKNVKRPVSYEMEMDYIDEGASDESSPKRQNAPTRGNPVQFVPEIGQGDYRETQKYLELECGGRGIQKNVSCDESEQMRFMSSSQNLKDTETILSPEANGMFTSLKKPPVENGLVQRNPVLKYDTYVKPLLDTGLDWIGPQWFWCDIKGA</sequence>
<feature type="region of interest" description="Disordered" evidence="1">
    <location>
        <begin position="1"/>
        <end position="43"/>
    </location>
</feature>
<feature type="region of interest" description="Disordered" evidence="1">
    <location>
        <begin position="108"/>
        <end position="131"/>
    </location>
</feature>
<dbReference type="Proteomes" id="UP000494206">
    <property type="component" value="Unassembled WGS sequence"/>
</dbReference>
<organism evidence="2 3">
    <name type="scientific">Caenorhabditis bovis</name>
    <dbReference type="NCBI Taxonomy" id="2654633"/>
    <lineage>
        <taxon>Eukaryota</taxon>
        <taxon>Metazoa</taxon>
        <taxon>Ecdysozoa</taxon>
        <taxon>Nematoda</taxon>
        <taxon>Chromadorea</taxon>
        <taxon>Rhabditida</taxon>
        <taxon>Rhabditina</taxon>
        <taxon>Rhabditomorpha</taxon>
        <taxon>Rhabditoidea</taxon>
        <taxon>Rhabditidae</taxon>
        <taxon>Peloderinae</taxon>
        <taxon>Caenorhabditis</taxon>
    </lineage>
</organism>
<reference evidence="2 3" key="1">
    <citation type="submission" date="2020-04" db="EMBL/GenBank/DDBJ databases">
        <authorList>
            <person name="Laetsch R D."/>
            <person name="Stevens L."/>
            <person name="Kumar S."/>
            <person name="Blaxter L. M."/>
        </authorList>
    </citation>
    <scope>NUCLEOTIDE SEQUENCE [LARGE SCALE GENOMIC DNA]</scope>
</reference>
<name>A0A8S1EV16_9PELO</name>
<proteinExistence type="predicted"/>
<accession>A0A8S1EV16</accession>
<feature type="compositionally biased region" description="Low complexity" evidence="1">
    <location>
        <begin position="22"/>
        <end position="34"/>
    </location>
</feature>
<gene>
    <name evidence="2" type="ORF">CBOVIS_LOCUS5866</name>
</gene>
<evidence type="ECO:0000313" key="3">
    <source>
        <dbReference type="Proteomes" id="UP000494206"/>
    </source>
</evidence>
<dbReference type="AlphaFoldDB" id="A0A8S1EV16"/>